<keyword evidence="3" id="KW-1185">Reference proteome</keyword>
<organism evidence="2 3">
    <name type="scientific">Gordonia hydrophobica</name>
    <dbReference type="NCBI Taxonomy" id="40516"/>
    <lineage>
        <taxon>Bacteria</taxon>
        <taxon>Bacillati</taxon>
        <taxon>Actinomycetota</taxon>
        <taxon>Actinomycetes</taxon>
        <taxon>Mycobacteriales</taxon>
        <taxon>Gordoniaceae</taxon>
        <taxon>Gordonia</taxon>
    </lineage>
</organism>
<sequence length="93" mass="10160">MNSTAQHPGTDHPRPEAGFRDASFHDLFMDCCRFGPAPTRSRELFVLAVTALLLALIFAIAQPAMGFVIAASVIVAAYMGVRWIIGIRTRWAA</sequence>
<proteinExistence type="predicted"/>
<keyword evidence="1" id="KW-0812">Transmembrane</keyword>
<feature type="transmembrane region" description="Helical" evidence="1">
    <location>
        <begin position="44"/>
        <end position="61"/>
    </location>
</feature>
<evidence type="ECO:0000313" key="3">
    <source>
        <dbReference type="Proteomes" id="UP001479933"/>
    </source>
</evidence>
<accession>A0ABZ2U9C6</accession>
<dbReference type="Proteomes" id="UP001479933">
    <property type="component" value="Chromosome"/>
</dbReference>
<protein>
    <submittedName>
        <fullName evidence="2">Uncharacterized protein</fullName>
    </submittedName>
</protein>
<feature type="transmembrane region" description="Helical" evidence="1">
    <location>
        <begin position="67"/>
        <end position="85"/>
    </location>
</feature>
<gene>
    <name evidence="2" type="ORF">RVF87_07845</name>
</gene>
<name>A0ABZ2U9C6_9ACTN</name>
<keyword evidence="1" id="KW-1133">Transmembrane helix</keyword>
<reference evidence="2 3" key="1">
    <citation type="journal article" date="2023" name="Virus Evol.">
        <title>Computational host range prediction-The good, the bad, and the ugly.</title>
        <authorList>
            <person name="Howell A.A."/>
            <person name="Versoza C.J."/>
            <person name="Pfeifer S.P."/>
        </authorList>
    </citation>
    <scope>NUCLEOTIDE SEQUENCE [LARGE SCALE GENOMIC DNA]</scope>
    <source>
        <strain evidence="2 3">1610/1b</strain>
    </source>
</reference>
<dbReference type="EMBL" id="CP136137">
    <property type="protein sequence ID" value="WYY08954.1"/>
    <property type="molecule type" value="Genomic_DNA"/>
</dbReference>
<keyword evidence="1" id="KW-0472">Membrane</keyword>
<evidence type="ECO:0000256" key="1">
    <source>
        <dbReference type="SAM" id="Phobius"/>
    </source>
</evidence>
<evidence type="ECO:0000313" key="2">
    <source>
        <dbReference type="EMBL" id="WYY08954.1"/>
    </source>
</evidence>
<dbReference type="RefSeq" id="WP_066170002.1">
    <property type="nucleotide sequence ID" value="NZ_CP136137.1"/>
</dbReference>